<dbReference type="PROSITE" id="PS00647">
    <property type="entry name" value="THYMID_PHOSPHORYLASE"/>
    <property type="match status" value="1"/>
</dbReference>
<dbReference type="EC" id="2.4.2.4" evidence="4"/>
<evidence type="ECO:0000313" key="7">
    <source>
        <dbReference type="Proteomes" id="UP000218765"/>
    </source>
</evidence>
<dbReference type="InterPro" id="IPR035902">
    <property type="entry name" value="Nuc_phospho_transferase"/>
</dbReference>
<dbReference type="NCBIfam" id="NF003338">
    <property type="entry name" value="PRK04350.1"/>
    <property type="match status" value="1"/>
</dbReference>
<keyword evidence="2 4" id="KW-0808">Transferase</keyword>
<dbReference type="Pfam" id="PF00591">
    <property type="entry name" value="Glycos_transf_3"/>
    <property type="match status" value="1"/>
</dbReference>
<dbReference type="SUPFAM" id="SSF54680">
    <property type="entry name" value="Pyrimidine nucleoside phosphorylase C-terminal domain"/>
    <property type="match status" value="1"/>
</dbReference>
<dbReference type="GO" id="GO:0009032">
    <property type="term" value="F:thymidine phosphorylase activity"/>
    <property type="evidence" value="ECO:0007669"/>
    <property type="project" value="UniProtKB-UniRule"/>
</dbReference>
<gene>
    <name evidence="6" type="ORF">FOKN1_2622</name>
</gene>
<dbReference type="PANTHER" id="PTHR10515">
    <property type="entry name" value="THYMIDINE PHOSPHORYLASE"/>
    <property type="match status" value="1"/>
</dbReference>
<sequence>MPYAGGAAPEPGRIGYNVCRRKREGRMNKQKVEASPVHNGELALKRVAIDTYRENVAYLHRDCHVYRAEGFQALSKIQIRHGEHRILAVLNVVDDEAIVDPGELGLSEQAFAQFGAEAGARVSAAHAEPPRSMEAVRRKMNGEILGEADFTAIARDINDHLYSKTELAAFLVASGQTGLDRDEILYLTRAMFETGERLNWEEPLVADKHCIGGIPGNRTSMLVVPIIAAHGMLIPKTSSRAITSPSGTADTMEVLANVELSPEALYHLGHQHRGCLAWGGTAHLAPVDDILISVERPLGLDSQGLMVASILSKKLAAGSTHLLIDIPVGPTAKVRHMRQALALRKLFEFVGDHLGIHLEVVITDGRQPVGRGIGPVLEVRDVLQVLENDPDAPADLRQKSLHLAGRILEFDPDVRGGFGYAIARDILESGRALEKLQAIIAAQGAREADLEPGPLNFEIKAREDGIVTAIDNYRLGRIARLAGAPMGKGAGVDLLVKVGDRVRAGEPLYRVHAEVKADFEFARQLCERDSGYSLGDHPPPAQIEPFN</sequence>
<protein>
    <recommendedName>
        <fullName evidence="4">Putative thymidine phosphorylase</fullName>
        <ecNumber evidence="4">2.4.2.4</ecNumber>
    </recommendedName>
    <alternativeName>
        <fullName evidence="4">TdRPase</fullName>
    </alternativeName>
</protein>
<dbReference type="SMART" id="SM00941">
    <property type="entry name" value="PYNP_C"/>
    <property type="match status" value="1"/>
</dbReference>
<dbReference type="InterPro" id="IPR000053">
    <property type="entry name" value="Thymidine/pyrmidine_PPase"/>
</dbReference>
<dbReference type="Pfam" id="PF07831">
    <property type="entry name" value="PYNP_C"/>
    <property type="match status" value="1"/>
</dbReference>
<dbReference type="InterPro" id="IPR000312">
    <property type="entry name" value="Glycosyl_Trfase_fam3"/>
</dbReference>
<dbReference type="Pfam" id="PF02885">
    <property type="entry name" value="Glycos_trans_3N"/>
    <property type="match status" value="1"/>
</dbReference>
<dbReference type="SUPFAM" id="SSF52418">
    <property type="entry name" value="Nucleoside phosphorylase/phosphoribosyltransferase catalytic domain"/>
    <property type="match status" value="1"/>
</dbReference>
<dbReference type="InterPro" id="IPR036320">
    <property type="entry name" value="Glycosyl_Trfase_fam3_N_dom_sf"/>
</dbReference>
<dbReference type="NCBIfam" id="TIGR02645">
    <property type="entry name" value="ARCH_P_rylase"/>
    <property type="match status" value="1"/>
</dbReference>
<dbReference type="KEGG" id="ttc:FOKN1_2622"/>
<keyword evidence="7" id="KW-1185">Reference proteome</keyword>
<name>A0A1Z4VUB4_9GAMM</name>
<dbReference type="InterPro" id="IPR017872">
    <property type="entry name" value="Pyrmidine_PPase_CS"/>
</dbReference>
<keyword evidence="1 4" id="KW-0328">Glycosyltransferase</keyword>
<dbReference type="SUPFAM" id="SSF47648">
    <property type="entry name" value="Nucleoside phosphorylase/phosphoribosyltransferase N-terminal domain"/>
    <property type="match status" value="1"/>
</dbReference>
<dbReference type="InterPro" id="IPR013102">
    <property type="entry name" value="PYNP_C"/>
</dbReference>
<dbReference type="GO" id="GO:0004645">
    <property type="term" value="F:1,4-alpha-oligoglucan phosphorylase activity"/>
    <property type="evidence" value="ECO:0007669"/>
    <property type="project" value="InterPro"/>
</dbReference>
<dbReference type="Gene3D" id="1.20.970.50">
    <property type="match status" value="1"/>
</dbReference>
<evidence type="ECO:0000256" key="2">
    <source>
        <dbReference type="ARBA" id="ARBA00022679"/>
    </source>
</evidence>
<dbReference type="GO" id="GO:0006206">
    <property type="term" value="P:pyrimidine nucleobase metabolic process"/>
    <property type="evidence" value="ECO:0007669"/>
    <property type="project" value="InterPro"/>
</dbReference>
<dbReference type="HAMAP" id="MF_00703">
    <property type="entry name" value="Thymid_phosp_2"/>
    <property type="match status" value="1"/>
</dbReference>
<reference evidence="6 7" key="1">
    <citation type="submission" date="2017-05" db="EMBL/GenBank/DDBJ databases">
        <title>Thiocyanate degradation by Thiohalobacter thiocyanaticus FOKN1.</title>
        <authorList>
            <person name="Oshiki M."/>
            <person name="Fukushima T."/>
            <person name="Kawano S."/>
            <person name="Nakagawa J."/>
        </authorList>
    </citation>
    <scope>NUCLEOTIDE SEQUENCE [LARGE SCALE GENOMIC DNA]</scope>
    <source>
        <strain evidence="6 7">FOKN1</strain>
    </source>
</reference>
<comment type="catalytic activity">
    <reaction evidence="3 4">
        <text>thymidine + phosphate = 2-deoxy-alpha-D-ribose 1-phosphate + thymine</text>
        <dbReference type="Rhea" id="RHEA:16037"/>
        <dbReference type="ChEBI" id="CHEBI:17748"/>
        <dbReference type="ChEBI" id="CHEBI:17821"/>
        <dbReference type="ChEBI" id="CHEBI:43474"/>
        <dbReference type="ChEBI" id="CHEBI:57259"/>
        <dbReference type="EC" id="2.4.2.4"/>
    </reaction>
</comment>
<feature type="domain" description="Pyrimidine nucleoside phosphorylase C-terminal" evidence="5">
    <location>
        <begin position="466"/>
        <end position="533"/>
    </location>
</feature>
<evidence type="ECO:0000313" key="6">
    <source>
        <dbReference type="EMBL" id="BAZ94992.1"/>
    </source>
</evidence>
<evidence type="ECO:0000256" key="1">
    <source>
        <dbReference type="ARBA" id="ARBA00022676"/>
    </source>
</evidence>
<dbReference type="Proteomes" id="UP000218765">
    <property type="component" value="Chromosome"/>
</dbReference>
<dbReference type="AlphaFoldDB" id="A0A1Z4VUB4"/>
<dbReference type="Gene3D" id="3.40.1030.10">
    <property type="entry name" value="Nucleoside phosphorylase/phosphoribosyltransferase catalytic domain"/>
    <property type="match status" value="1"/>
</dbReference>
<evidence type="ECO:0000259" key="5">
    <source>
        <dbReference type="SMART" id="SM00941"/>
    </source>
</evidence>
<dbReference type="InterPro" id="IPR036566">
    <property type="entry name" value="PYNP-like_C_sf"/>
</dbReference>
<dbReference type="GO" id="GO:0006213">
    <property type="term" value="P:pyrimidine nucleoside metabolic process"/>
    <property type="evidence" value="ECO:0007669"/>
    <property type="project" value="InterPro"/>
</dbReference>
<dbReference type="InterPro" id="IPR013466">
    <property type="entry name" value="Thymidine/AMP_Pase"/>
</dbReference>
<dbReference type="InterPro" id="IPR028579">
    <property type="entry name" value="Thym_Pase_Put"/>
</dbReference>
<evidence type="ECO:0000256" key="3">
    <source>
        <dbReference type="ARBA" id="ARBA00048550"/>
    </source>
</evidence>
<organism evidence="6 7">
    <name type="scientific">Thiohalobacter thiocyanaticus</name>
    <dbReference type="NCBI Taxonomy" id="585455"/>
    <lineage>
        <taxon>Bacteria</taxon>
        <taxon>Pseudomonadati</taxon>
        <taxon>Pseudomonadota</taxon>
        <taxon>Gammaproteobacteria</taxon>
        <taxon>Thiohalobacterales</taxon>
        <taxon>Thiohalobacteraceae</taxon>
        <taxon>Thiohalobacter</taxon>
    </lineage>
</organism>
<dbReference type="EMBL" id="AP018052">
    <property type="protein sequence ID" value="BAZ94992.1"/>
    <property type="molecule type" value="Genomic_DNA"/>
</dbReference>
<comment type="similarity">
    <text evidence="4">Belongs to the thymidine/pyrimidine-nucleoside phosphorylase family. Type 2 subfamily.</text>
</comment>
<dbReference type="InterPro" id="IPR017459">
    <property type="entry name" value="Glycosyl_Trfase_fam3_N_dom"/>
</dbReference>
<accession>A0A1Z4VUB4</accession>
<dbReference type="Gene3D" id="3.90.1170.30">
    <property type="entry name" value="Pyrimidine nucleoside phosphorylase-like, C-terminal domain"/>
    <property type="match status" value="1"/>
</dbReference>
<dbReference type="PANTHER" id="PTHR10515:SF0">
    <property type="entry name" value="THYMIDINE PHOSPHORYLASE"/>
    <property type="match status" value="1"/>
</dbReference>
<proteinExistence type="inferred from homology"/>
<evidence type="ECO:0000256" key="4">
    <source>
        <dbReference type="HAMAP-Rule" id="MF_00703"/>
    </source>
</evidence>
<dbReference type="GO" id="GO:0005829">
    <property type="term" value="C:cytosol"/>
    <property type="evidence" value="ECO:0007669"/>
    <property type="project" value="TreeGrafter"/>
</dbReference>